<dbReference type="SMART" id="SM00448">
    <property type="entry name" value="REC"/>
    <property type="match status" value="1"/>
</dbReference>
<dbReference type="Pfam" id="PF17853">
    <property type="entry name" value="GGDEF_2"/>
    <property type="match status" value="1"/>
</dbReference>
<evidence type="ECO:0000256" key="2">
    <source>
        <dbReference type="PROSITE-ProRule" id="PRU00169"/>
    </source>
</evidence>
<dbReference type="PROSITE" id="PS01124">
    <property type="entry name" value="HTH_ARAC_FAMILY_2"/>
    <property type="match status" value="1"/>
</dbReference>
<evidence type="ECO:0000313" key="6">
    <source>
        <dbReference type="Proteomes" id="UP001597362"/>
    </source>
</evidence>
<dbReference type="InterPro" id="IPR011006">
    <property type="entry name" value="CheY-like_superfamily"/>
</dbReference>
<dbReference type="InterPro" id="IPR041522">
    <property type="entry name" value="CdaR_GGDEF"/>
</dbReference>
<dbReference type="SMART" id="SM00342">
    <property type="entry name" value="HTH_ARAC"/>
    <property type="match status" value="1"/>
</dbReference>
<name>A0ABW4YMV8_9BACL</name>
<dbReference type="CDD" id="cd00156">
    <property type="entry name" value="REC"/>
    <property type="match status" value="1"/>
</dbReference>
<feature type="modified residue" description="4-aspartylphosphate" evidence="2">
    <location>
        <position position="55"/>
    </location>
</feature>
<feature type="domain" description="Response regulatory" evidence="4">
    <location>
        <begin position="3"/>
        <end position="120"/>
    </location>
</feature>
<dbReference type="Gene3D" id="1.10.10.60">
    <property type="entry name" value="Homeodomain-like"/>
    <property type="match status" value="1"/>
</dbReference>
<proteinExistence type="predicted"/>
<keyword evidence="1 2" id="KW-0597">Phosphoprotein</keyword>
<dbReference type="Gene3D" id="3.40.50.2300">
    <property type="match status" value="1"/>
</dbReference>
<gene>
    <name evidence="5" type="ORF">ACFSJH_15200</name>
</gene>
<evidence type="ECO:0000259" key="3">
    <source>
        <dbReference type="PROSITE" id="PS01124"/>
    </source>
</evidence>
<dbReference type="Pfam" id="PF12833">
    <property type="entry name" value="HTH_18"/>
    <property type="match status" value="1"/>
</dbReference>
<protein>
    <submittedName>
        <fullName evidence="5">Response regulator</fullName>
    </submittedName>
</protein>
<reference evidence="6" key="1">
    <citation type="journal article" date="2019" name="Int. J. Syst. Evol. Microbiol.">
        <title>The Global Catalogue of Microorganisms (GCM) 10K type strain sequencing project: providing services to taxonomists for standard genome sequencing and annotation.</title>
        <authorList>
            <consortium name="The Broad Institute Genomics Platform"/>
            <consortium name="The Broad Institute Genome Sequencing Center for Infectious Disease"/>
            <person name="Wu L."/>
            <person name="Ma J."/>
        </authorList>
    </citation>
    <scope>NUCLEOTIDE SEQUENCE [LARGE SCALE GENOMIC DNA]</scope>
    <source>
        <strain evidence="6">GH52</strain>
    </source>
</reference>
<evidence type="ECO:0000256" key="1">
    <source>
        <dbReference type="ARBA" id="ARBA00022553"/>
    </source>
</evidence>
<dbReference type="InterPro" id="IPR018060">
    <property type="entry name" value="HTH_AraC"/>
</dbReference>
<dbReference type="PANTHER" id="PTHR44591">
    <property type="entry name" value="STRESS RESPONSE REGULATOR PROTEIN 1"/>
    <property type="match status" value="1"/>
</dbReference>
<dbReference type="PANTHER" id="PTHR44591:SF3">
    <property type="entry name" value="RESPONSE REGULATORY DOMAIN-CONTAINING PROTEIN"/>
    <property type="match status" value="1"/>
</dbReference>
<dbReference type="SUPFAM" id="SSF52172">
    <property type="entry name" value="CheY-like"/>
    <property type="match status" value="1"/>
</dbReference>
<organism evidence="5 6">
    <name type="scientific">Paenibacillus yanchengensis</name>
    <dbReference type="NCBI Taxonomy" id="2035833"/>
    <lineage>
        <taxon>Bacteria</taxon>
        <taxon>Bacillati</taxon>
        <taxon>Bacillota</taxon>
        <taxon>Bacilli</taxon>
        <taxon>Bacillales</taxon>
        <taxon>Paenibacillaceae</taxon>
        <taxon>Paenibacillus</taxon>
    </lineage>
</organism>
<dbReference type="InterPro" id="IPR001789">
    <property type="entry name" value="Sig_transdc_resp-reg_receiver"/>
</dbReference>
<accession>A0ABW4YMV8</accession>
<dbReference type="Proteomes" id="UP001597362">
    <property type="component" value="Unassembled WGS sequence"/>
</dbReference>
<dbReference type="InterPro" id="IPR050595">
    <property type="entry name" value="Bact_response_regulator"/>
</dbReference>
<keyword evidence="6" id="KW-1185">Reference proteome</keyword>
<comment type="caution">
    <text evidence="5">The sequence shown here is derived from an EMBL/GenBank/DDBJ whole genome shotgun (WGS) entry which is preliminary data.</text>
</comment>
<evidence type="ECO:0000259" key="4">
    <source>
        <dbReference type="PROSITE" id="PS50110"/>
    </source>
</evidence>
<feature type="domain" description="HTH araC/xylS-type" evidence="3">
    <location>
        <begin position="453"/>
        <end position="549"/>
    </location>
</feature>
<dbReference type="RefSeq" id="WP_377773869.1">
    <property type="nucleotide sequence ID" value="NZ_JBHUHO010000033.1"/>
</dbReference>
<dbReference type="EMBL" id="JBHUHO010000033">
    <property type="protein sequence ID" value="MFD2117076.1"/>
    <property type="molecule type" value="Genomic_DNA"/>
</dbReference>
<dbReference type="PROSITE" id="PS50110">
    <property type="entry name" value="RESPONSE_REGULATORY"/>
    <property type="match status" value="1"/>
</dbReference>
<sequence length="549" mass="63229">MSSILVIDEDIATCEKIRSILIESELPVNQVFTAHSCTEALDYLQLANTDMLLLDINVDGTNALKLISIIHSESPHIPILLLADEQKQHLAHKTLKLGACGYLTKPIQTEQLLKEVNEFLNDKNSEAKNFGGNKRNLFQPKFTMAGVSSLRTYILNEMVSRKMEHADDFRFVFEQIGMTLSGPYFAIIVMELQWDRAGVGGEEIMLLRDRNLLKYAAVNIIEETLKEWNAVAFYSAENRVVTILQLDEDAHHYSKGKLANLSELRMIGSALFQNIQQYLRMNTVIGISSVHHGLQSLSKMYVQACKATKWRALYEDQQIFFANDHYIKDAKPAVEWQKLTVQWLDVIKKTNNETKIEQETEQLVSKIRWLVVESPDVLAIPTAIAYQVYTAVLDVGKLLHVDRQQPELHPLYWFHPDQVTNVEMVIEQLTLFLIVSGQTIKNRIAQYDERQVQQMLHIIQRDFNKAELNIQLIAEEMKLSTLYTHELFQSIKGEPIWKFIMEYRLEQARKLIAVSQLSAEQVAVEVGYSNETHFALLYHHYFKDTVTKM</sequence>
<dbReference type="Pfam" id="PF00072">
    <property type="entry name" value="Response_reg"/>
    <property type="match status" value="1"/>
</dbReference>
<evidence type="ECO:0000313" key="5">
    <source>
        <dbReference type="EMBL" id="MFD2117076.1"/>
    </source>
</evidence>